<reference evidence="2 3" key="1">
    <citation type="journal article" date="2018" name="Mol. Genet. Genomics">
        <title>The red deer Cervus elaphus genome CerEla1.0: sequencing, annotating, genes, and chromosomes.</title>
        <authorList>
            <person name="Bana N.A."/>
            <person name="Nyiri A."/>
            <person name="Nagy J."/>
            <person name="Frank K."/>
            <person name="Nagy T."/>
            <person name="Steger V."/>
            <person name="Schiller M."/>
            <person name="Lakatos P."/>
            <person name="Sugar L."/>
            <person name="Horn P."/>
            <person name="Barta E."/>
            <person name="Orosz L."/>
        </authorList>
    </citation>
    <scope>NUCLEOTIDE SEQUENCE [LARGE SCALE GENOMIC DNA]</scope>
    <source>
        <strain evidence="2">Hungarian</strain>
    </source>
</reference>
<evidence type="ECO:0000313" key="3">
    <source>
        <dbReference type="Proteomes" id="UP000242450"/>
    </source>
</evidence>
<proteinExistence type="predicted"/>
<organism evidence="2 3">
    <name type="scientific">Cervus elaphus hippelaphus</name>
    <name type="common">European red deer</name>
    <dbReference type="NCBI Taxonomy" id="46360"/>
    <lineage>
        <taxon>Eukaryota</taxon>
        <taxon>Metazoa</taxon>
        <taxon>Chordata</taxon>
        <taxon>Craniata</taxon>
        <taxon>Vertebrata</taxon>
        <taxon>Euteleostomi</taxon>
        <taxon>Mammalia</taxon>
        <taxon>Eutheria</taxon>
        <taxon>Laurasiatheria</taxon>
        <taxon>Artiodactyla</taxon>
        <taxon>Ruminantia</taxon>
        <taxon>Pecora</taxon>
        <taxon>Cervidae</taxon>
        <taxon>Cervinae</taxon>
        <taxon>Cervus</taxon>
    </lineage>
</organism>
<comment type="caution">
    <text evidence="2">The sequence shown here is derived from an EMBL/GenBank/DDBJ whole genome shotgun (WGS) entry which is preliminary data.</text>
</comment>
<dbReference type="Proteomes" id="UP000242450">
    <property type="component" value="Chromosome 4"/>
</dbReference>
<sequence>MWARAPPRRPRSAAHPTTVGCWAARGPSWARPWASMELPTRPLQLPRATQATCPTAPSRRRCTGRW</sequence>
<evidence type="ECO:0000313" key="2">
    <source>
        <dbReference type="EMBL" id="OWK16412.1"/>
    </source>
</evidence>
<feature type="region of interest" description="Disordered" evidence="1">
    <location>
        <begin position="47"/>
        <end position="66"/>
    </location>
</feature>
<keyword evidence="3" id="KW-1185">Reference proteome</keyword>
<dbReference type="EMBL" id="MKHE01000004">
    <property type="protein sequence ID" value="OWK16412.1"/>
    <property type="molecule type" value="Genomic_DNA"/>
</dbReference>
<gene>
    <name evidence="2" type="ORF">Celaphus_00004126</name>
</gene>
<name>A0A212DE05_CEREH</name>
<accession>A0A212DE05</accession>
<evidence type="ECO:0000256" key="1">
    <source>
        <dbReference type="SAM" id="MobiDB-lite"/>
    </source>
</evidence>
<dbReference type="AlphaFoldDB" id="A0A212DE05"/>
<protein>
    <submittedName>
        <fullName evidence="2">Uncharacterized protein</fullName>
    </submittedName>
</protein>